<keyword evidence="2" id="KW-1185">Reference proteome</keyword>
<dbReference type="OrthoDB" id="3239511at2759"/>
<sequence length="710" mass="82605">MCLLEMLLSSSVNRLIDDIRTEFHPYSGKPVLIQPFEEFGFENRSDVQVPEDFEPWKPFHTRFDFEVSEFALRAGRNNELTNDLLHLLNKSHSNNLTIKNTAEMQKLWELAAFKTPQFQKEEFSVEYQGEDQTFSVLLRPLWDWVEEIATDKDLAPKMQWDACRHCKFDGEDWERFIEEPWTADCWWSIQSALPVDGKPFSIILYSDKNKLSSFGTQKGYPVIARCANLPSHIRNGNGKGGGRIVGWLPVVTYSKIIESIVAYSETGNALDCGDNVPRTLFPIPFIMSADYEEQCMIALIRGFMGLCPCPKCLVPKEQLSNLTLKPQLRTQHSTERLMTQVRSQSRQDAKEEILKKYGLRPVENTFFQLAHMDPYAACSFDELHFDSSRLWGNHLFEQFKAHLTVAGRDAAVKINTKFEKMPSWRNLTHHKSVTNLSFNDGSKHRDISKVDTEIEKSWNFPKMHYHVHQFDDIQNKGVQSYYLWGVFLISEKMHGNLRNIYHQRINFKNVPEQFLVADITYSQVDSLDEYMQSKVEEDELAEDSIGGHHFSLGSKCKPLTFEELEDLHKSEQSYSRFRIRLGQFMTGFLPANNIPLPNGKEVRYSSSDMITPFQFLKINYESMESWRIETDYLRCNPSFHMRNRARFDYVLFKRTEVDFRFAQIIQLFTCHAHGNIYAVGFVQPYKIIYKIATHVALAKFTMEGIFDGHN</sequence>
<dbReference type="EMBL" id="ML179193">
    <property type="protein sequence ID" value="THU95745.1"/>
    <property type="molecule type" value="Genomic_DNA"/>
</dbReference>
<proteinExistence type="predicted"/>
<accession>A0A4V4HFP7</accession>
<evidence type="ECO:0000313" key="2">
    <source>
        <dbReference type="Proteomes" id="UP000297245"/>
    </source>
</evidence>
<dbReference type="Pfam" id="PF18759">
    <property type="entry name" value="Plavaka"/>
    <property type="match status" value="2"/>
</dbReference>
<organism evidence="1 2">
    <name type="scientific">Dendrothele bispora (strain CBS 962.96)</name>
    <dbReference type="NCBI Taxonomy" id="1314807"/>
    <lineage>
        <taxon>Eukaryota</taxon>
        <taxon>Fungi</taxon>
        <taxon>Dikarya</taxon>
        <taxon>Basidiomycota</taxon>
        <taxon>Agaricomycotina</taxon>
        <taxon>Agaricomycetes</taxon>
        <taxon>Agaricomycetidae</taxon>
        <taxon>Agaricales</taxon>
        <taxon>Agaricales incertae sedis</taxon>
        <taxon>Dendrothele</taxon>
    </lineage>
</organism>
<dbReference type="Proteomes" id="UP000297245">
    <property type="component" value="Unassembled WGS sequence"/>
</dbReference>
<gene>
    <name evidence="1" type="ORF">K435DRAFT_819621</name>
</gene>
<name>A0A4V4HFP7_DENBC</name>
<evidence type="ECO:0000313" key="1">
    <source>
        <dbReference type="EMBL" id="THU95745.1"/>
    </source>
</evidence>
<protein>
    <submittedName>
        <fullName evidence="1">Uncharacterized protein</fullName>
    </submittedName>
</protein>
<reference evidence="1 2" key="1">
    <citation type="journal article" date="2019" name="Nat. Ecol. Evol.">
        <title>Megaphylogeny resolves global patterns of mushroom evolution.</title>
        <authorList>
            <person name="Varga T."/>
            <person name="Krizsan K."/>
            <person name="Foldi C."/>
            <person name="Dima B."/>
            <person name="Sanchez-Garcia M."/>
            <person name="Sanchez-Ramirez S."/>
            <person name="Szollosi G.J."/>
            <person name="Szarkandi J.G."/>
            <person name="Papp V."/>
            <person name="Albert L."/>
            <person name="Andreopoulos W."/>
            <person name="Angelini C."/>
            <person name="Antonin V."/>
            <person name="Barry K.W."/>
            <person name="Bougher N.L."/>
            <person name="Buchanan P."/>
            <person name="Buyck B."/>
            <person name="Bense V."/>
            <person name="Catcheside P."/>
            <person name="Chovatia M."/>
            <person name="Cooper J."/>
            <person name="Damon W."/>
            <person name="Desjardin D."/>
            <person name="Finy P."/>
            <person name="Geml J."/>
            <person name="Haridas S."/>
            <person name="Hughes K."/>
            <person name="Justo A."/>
            <person name="Karasinski D."/>
            <person name="Kautmanova I."/>
            <person name="Kiss B."/>
            <person name="Kocsube S."/>
            <person name="Kotiranta H."/>
            <person name="LaButti K.M."/>
            <person name="Lechner B.E."/>
            <person name="Liimatainen K."/>
            <person name="Lipzen A."/>
            <person name="Lukacs Z."/>
            <person name="Mihaltcheva S."/>
            <person name="Morgado L.N."/>
            <person name="Niskanen T."/>
            <person name="Noordeloos M.E."/>
            <person name="Ohm R.A."/>
            <person name="Ortiz-Santana B."/>
            <person name="Ovrebo C."/>
            <person name="Racz N."/>
            <person name="Riley R."/>
            <person name="Savchenko A."/>
            <person name="Shiryaev A."/>
            <person name="Soop K."/>
            <person name="Spirin V."/>
            <person name="Szebenyi C."/>
            <person name="Tomsovsky M."/>
            <person name="Tulloss R.E."/>
            <person name="Uehling J."/>
            <person name="Grigoriev I.V."/>
            <person name="Vagvolgyi C."/>
            <person name="Papp T."/>
            <person name="Martin F.M."/>
            <person name="Miettinen O."/>
            <person name="Hibbett D.S."/>
            <person name="Nagy L.G."/>
        </authorList>
    </citation>
    <scope>NUCLEOTIDE SEQUENCE [LARGE SCALE GENOMIC DNA]</scope>
    <source>
        <strain evidence="1 2">CBS 962.96</strain>
    </source>
</reference>
<dbReference type="InterPro" id="IPR041078">
    <property type="entry name" value="Plavaka"/>
</dbReference>
<dbReference type="AlphaFoldDB" id="A0A4V4HFP7"/>